<feature type="non-terminal residue" evidence="1">
    <location>
        <position position="1"/>
    </location>
</feature>
<evidence type="ECO:0000313" key="2">
    <source>
        <dbReference type="Proteomes" id="UP000053268"/>
    </source>
</evidence>
<gene>
    <name evidence="1" type="ORF">RR46_06225</name>
</gene>
<reference evidence="1 2" key="1">
    <citation type="journal article" date="2015" name="Nat. Commun.">
        <title>Outbred genome sequencing and CRISPR/Cas9 gene editing in butterflies.</title>
        <authorList>
            <person name="Li X."/>
            <person name="Fan D."/>
            <person name="Zhang W."/>
            <person name="Liu G."/>
            <person name="Zhang L."/>
            <person name="Zhao L."/>
            <person name="Fang X."/>
            <person name="Chen L."/>
            <person name="Dong Y."/>
            <person name="Chen Y."/>
            <person name="Ding Y."/>
            <person name="Zhao R."/>
            <person name="Feng M."/>
            <person name="Zhu Y."/>
            <person name="Feng Y."/>
            <person name="Jiang X."/>
            <person name="Zhu D."/>
            <person name="Xiang H."/>
            <person name="Feng X."/>
            <person name="Li S."/>
            <person name="Wang J."/>
            <person name="Zhang G."/>
            <person name="Kronforst M.R."/>
            <person name="Wang W."/>
        </authorList>
    </citation>
    <scope>NUCLEOTIDE SEQUENCE [LARGE SCALE GENOMIC DNA]</scope>
    <source>
        <strain evidence="1">Ya'a_city_454_Px</strain>
        <tissue evidence="1">Whole body</tissue>
    </source>
</reference>
<protein>
    <submittedName>
        <fullName evidence="1">Uncharacterized protein</fullName>
    </submittedName>
</protein>
<sequence>LLGLPRFCSASGMFADAGVEGFAALIRKRAASLMRRVRDSTNNYLQLIVDRVGLDCPVLAMWTRLHVP</sequence>
<dbReference type="AlphaFoldDB" id="A0A194QC76"/>
<evidence type="ECO:0000313" key="1">
    <source>
        <dbReference type="EMBL" id="KPJ03067.1"/>
    </source>
</evidence>
<dbReference type="EMBL" id="KQ459193">
    <property type="protein sequence ID" value="KPJ03067.1"/>
    <property type="molecule type" value="Genomic_DNA"/>
</dbReference>
<organism evidence="1 2">
    <name type="scientific">Papilio xuthus</name>
    <name type="common">Asian swallowtail butterfly</name>
    <dbReference type="NCBI Taxonomy" id="66420"/>
    <lineage>
        <taxon>Eukaryota</taxon>
        <taxon>Metazoa</taxon>
        <taxon>Ecdysozoa</taxon>
        <taxon>Arthropoda</taxon>
        <taxon>Hexapoda</taxon>
        <taxon>Insecta</taxon>
        <taxon>Pterygota</taxon>
        <taxon>Neoptera</taxon>
        <taxon>Endopterygota</taxon>
        <taxon>Lepidoptera</taxon>
        <taxon>Glossata</taxon>
        <taxon>Ditrysia</taxon>
        <taxon>Papilionoidea</taxon>
        <taxon>Papilionidae</taxon>
        <taxon>Papilioninae</taxon>
        <taxon>Papilio</taxon>
    </lineage>
</organism>
<dbReference type="Proteomes" id="UP000053268">
    <property type="component" value="Unassembled WGS sequence"/>
</dbReference>
<proteinExistence type="predicted"/>
<keyword evidence="2" id="KW-1185">Reference proteome</keyword>
<name>A0A194QC76_PAPXU</name>
<accession>A0A194QC76</accession>